<dbReference type="SUPFAM" id="SSF140478">
    <property type="entry name" value="LemA-like"/>
    <property type="match status" value="1"/>
</dbReference>
<name>A0A2Z5TNQ9_9STRE</name>
<protein>
    <submittedName>
        <fullName evidence="6">LemA family protein</fullName>
    </submittedName>
</protein>
<gene>
    <name evidence="6" type="ORF">SR187_6455</name>
</gene>
<dbReference type="Gene3D" id="1.20.1440.20">
    <property type="entry name" value="LemA-like domain"/>
    <property type="match status" value="1"/>
</dbReference>
<dbReference type="Pfam" id="PF04011">
    <property type="entry name" value="LemA"/>
    <property type="match status" value="1"/>
</dbReference>
<proteinExistence type="inferred from homology"/>
<reference evidence="6 7" key="1">
    <citation type="journal article" date="2018" name="Genome Biol. Evol.">
        <title>Complete Genome Sequence of Streptococcus ruminantium sp. nov. GUT-187T (=DSM 104980T =JCM 31869T), the Type Strain of S. ruminantium, and Comparison with Genome Sequences of Streptococcus suis Strains.</title>
        <authorList>
            <person name="Tohya M."/>
            <person name="Sekizaki T."/>
            <person name="Miyoshi-Akiyama T."/>
        </authorList>
    </citation>
    <scope>NUCLEOTIDE SEQUENCE [LARGE SCALE GENOMIC DNA]</scope>
    <source>
        <strain evidence="6 7">GUT187T</strain>
    </source>
</reference>
<comment type="similarity">
    <text evidence="2">Belongs to the LemA family.</text>
</comment>
<dbReference type="KEGG" id="srq:SR187_6455"/>
<accession>A0A2Z5TNQ9</accession>
<dbReference type="Proteomes" id="UP000269331">
    <property type="component" value="Chromosome"/>
</dbReference>
<evidence type="ECO:0000256" key="2">
    <source>
        <dbReference type="ARBA" id="ARBA00008854"/>
    </source>
</evidence>
<evidence type="ECO:0000256" key="4">
    <source>
        <dbReference type="ARBA" id="ARBA00022989"/>
    </source>
</evidence>
<keyword evidence="4" id="KW-1133">Transmembrane helix</keyword>
<keyword evidence="3" id="KW-0812">Transmembrane</keyword>
<sequence>MRGFEMNKKWLIILIPVLALLFLGMGAIGQYNGLVDSYAEVENAQANVNTQLQRRYDLIPNVVSAVKGAMKHEEKIFIAIADARAKIGSSKQGSAEYNQAQGQLDSAVSRLLVVAENYPQLTANQQVSNLITELEGTENRLLVARKDYNAVATTYNKKIRRFPTSIYANIFGYKKVELFQASNDATTTVPSVDLGDKE</sequence>
<evidence type="ECO:0000313" key="6">
    <source>
        <dbReference type="EMBL" id="BBA92896.1"/>
    </source>
</evidence>
<evidence type="ECO:0000313" key="7">
    <source>
        <dbReference type="Proteomes" id="UP000269331"/>
    </source>
</evidence>
<dbReference type="EMBL" id="AP018400">
    <property type="protein sequence ID" value="BBA92896.1"/>
    <property type="molecule type" value="Genomic_DNA"/>
</dbReference>
<comment type="subcellular location">
    <subcellularLocation>
        <location evidence="1">Membrane</location>
        <topology evidence="1">Single-pass membrane protein</topology>
    </subcellularLocation>
</comment>
<dbReference type="PANTHER" id="PTHR34478:SF2">
    <property type="entry name" value="MEMBRANE PROTEIN"/>
    <property type="match status" value="1"/>
</dbReference>
<evidence type="ECO:0000256" key="3">
    <source>
        <dbReference type="ARBA" id="ARBA00022692"/>
    </source>
</evidence>
<evidence type="ECO:0000256" key="5">
    <source>
        <dbReference type="ARBA" id="ARBA00023136"/>
    </source>
</evidence>
<dbReference type="InterPro" id="IPR007156">
    <property type="entry name" value="MamQ_LemA"/>
</dbReference>
<dbReference type="PANTHER" id="PTHR34478">
    <property type="entry name" value="PROTEIN LEMA"/>
    <property type="match status" value="1"/>
</dbReference>
<dbReference type="InterPro" id="IPR023353">
    <property type="entry name" value="LemA-like_dom_sf"/>
</dbReference>
<evidence type="ECO:0000256" key="1">
    <source>
        <dbReference type="ARBA" id="ARBA00004167"/>
    </source>
</evidence>
<keyword evidence="5" id="KW-0472">Membrane</keyword>
<dbReference type="AlphaFoldDB" id="A0A2Z5TNQ9"/>
<organism evidence="6 7">
    <name type="scientific">Streptococcus ruminantium</name>
    <dbReference type="NCBI Taxonomy" id="1917441"/>
    <lineage>
        <taxon>Bacteria</taxon>
        <taxon>Bacillati</taxon>
        <taxon>Bacillota</taxon>
        <taxon>Bacilli</taxon>
        <taxon>Lactobacillales</taxon>
        <taxon>Streptococcaceae</taxon>
        <taxon>Streptococcus</taxon>
    </lineage>
</organism>
<dbReference type="GO" id="GO:0016020">
    <property type="term" value="C:membrane"/>
    <property type="evidence" value="ECO:0007669"/>
    <property type="project" value="UniProtKB-SubCell"/>
</dbReference>